<comment type="caution">
    <text evidence="2">The sequence shown here is derived from an EMBL/GenBank/DDBJ whole genome shotgun (WGS) entry which is preliminary data.</text>
</comment>
<reference evidence="2 3" key="1">
    <citation type="journal article" date="2017" name="Gigascience">
        <title>Draft genome of the honey bee ectoparasitic mite, Tropilaelaps mercedesae, is shaped by the parasitic life history.</title>
        <authorList>
            <person name="Dong X."/>
            <person name="Armstrong S.D."/>
            <person name="Xia D."/>
            <person name="Makepeace B.L."/>
            <person name="Darby A.C."/>
            <person name="Kadowaki T."/>
        </authorList>
    </citation>
    <scope>NUCLEOTIDE SEQUENCE [LARGE SCALE GENOMIC DNA]</scope>
    <source>
        <strain evidence="2">Wuxi-XJTLU</strain>
    </source>
</reference>
<name>A0A1V9XAQ8_9ACAR</name>
<proteinExistence type="predicted"/>
<dbReference type="Proteomes" id="UP000192247">
    <property type="component" value="Unassembled WGS sequence"/>
</dbReference>
<gene>
    <name evidence="2" type="ORF">BIW11_11587</name>
</gene>
<evidence type="ECO:0000313" key="2">
    <source>
        <dbReference type="EMBL" id="OQR70516.1"/>
    </source>
</evidence>
<protein>
    <submittedName>
        <fullName evidence="2">Protein FAM13A-like</fullName>
    </submittedName>
</protein>
<dbReference type="AlphaFoldDB" id="A0A1V9XAQ8"/>
<evidence type="ECO:0000256" key="1">
    <source>
        <dbReference type="SAM" id="MobiDB-lite"/>
    </source>
</evidence>
<feature type="compositionally biased region" description="Low complexity" evidence="1">
    <location>
        <begin position="62"/>
        <end position="83"/>
    </location>
</feature>
<dbReference type="EMBL" id="MNPL01017302">
    <property type="protein sequence ID" value="OQR70516.1"/>
    <property type="molecule type" value="Genomic_DNA"/>
</dbReference>
<keyword evidence="3" id="KW-1185">Reference proteome</keyword>
<sequence length="100" mass="11167">MQVRLKSLLGSLQICREFERTCWQPCGRKRTFSDQEKQRPVLGASRRDSKDASAKDIQTQDQSSTHQVNQSSSSNTFSVSTESMEFIDKGSMESMAGGVT</sequence>
<feature type="compositionally biased region" description="Basic and acidic residues" evidence="1">
    <location>
        <begin position="31"/>
        <end position="54"/>
    </location>
</feature>
<accession>A0A1V9XAQ8</accession>
<dbReference type="InParanoid" id="A0A1V9XAQ8"/>
<organism evidence="2 3">
    <name type="scientific">Tropilaelaps mercedesae</name>
    <dbReference type="NCBI Taxonomy" id="418985"/>
    <lineage>
        <taxon>Eukaryota</taxon>
        <taxon>Metazoa</taxon>
        <taxon>Ecdysozoa</taxon>
        <taxon>Arthropoda</taxon>
        <taxon>Chelicerata</taxon>
        <taxon>Arachnida</taxon>
        <taxon>Acari</taxon>
        <taxon>Parasitiformes</taxon>
        <taxon>Mesostigmata</taxon>
        <taxon>Gamasina</taxon>
        <taxon>Dermanyssoidea</taxon>
        <taxon>Laelapidae</taxon>
        <taxon>Tropilaelaps</taxon>
    </lineage>
</organism>
<feature type="non-terminal residue" evidence="2">
    <location>
        <position position="100"/>
    </location>
</feature>
<evidence type="ECO:0000313" key="3">
    <source>
        <dbReference type="Proteomes" id="UP000192247"/>
    </source>
</evidence>
<feature type="region of interest" description="Disordered" evidence="1">
    <location>
        <begin position="29"/>
        <end position="100"/>
    </location>
</feature>